<dbReference type="CDD" id="cd00082">
    <property type="entry name" value="HisKA"/>
    <property type="match status" value="1"/>
</dbReference>
<dbReference type="KEGG" id="abac:LuPra_03773"/>
<proteinExistence type="predicted"/>
<dbReference type="InterPro" id="IPR036097">
    <property type="entry name" value="HisK_dim/P_sf"/>
</dbReference>
<evidence type="ECO:0000313" key="5">
    <source>
        <dbReference type="EMBL" id="AMY10537.1"/>
    </source>
</evidence>
<dbReference type="InterPro" id="IPR000014">
    <property type="entry name" value="PAS"/>
</dbReference>
<dbReference type="STRING" id="1855912.LuPra_03773"/>
<dbReference type="Pfam" id="PF08447">
    <property type="entry name" value="PAS_3"/>
    <property type="match status" value="1"/>
</dbReference>
<comment type="catalytic activity">
    <reaction evidence="1">
        <text>ATP + protein L-histidine = ADP + protein N-phospho-L-histidine.</text>
        <dbReference type="EC" id="2.7.13.3"/>
    </reaction>
</comment>
<dbReference type="Gene3D" id="3.30.450.20">
    <property type="entry name" value="PAS domain"/>
    <property type="match status" value="1"/>
</dbReference>
<feature type="domain" description="Signal transduction histidine kinase dimerisation/phosphoacceptor" evidence="3">
    <location>
        <begin position="130"/>
        <end position="182"/>
    </location>
</feature>
<evidence type="ECO:0000259" key="4">
    <source>
        <dbReference type="Pfam" id="PF08447"/>
    </source>
</evidence>
<dbReference type="Gene3D" id="1.10.287.130">
    <property type="match status" value="1"/>
</dbReference>
<dbReference type="InterPro" id="IPR035965">
    <property type="entry name" value="PAS-like_dom_sf"/>
</dbReference>
<keyword evidence="6" id="KW-1185">Reference proteome</keyword>
<evidence type="ECO:0000256" key="1">
    <source>
        <dbReference type="ARBA" id="ARBA00000085"/>
    </source>
</evidence>
<evidence type="ECO:0000256" key="2">
    <source>
        <dbReference type="ARBA" id="ARBA00012438"/>
    </source>
</evidence>
<feature type="domain" description="PAS fold-3" evidence="4">
    <location>
        <begin position="33"/>
        <end position="106"/>
    </location>
</feature>
<reference evidence="6" key="2">
    <citation type="submission" date="2016-04" db="EMBL/GenBank/DDBJ databases">
        <title>First Complete Genome Sequence of a Subdivision 6 Acidobacterium.</title>
        <authorList>
            <person name="Huang S."/>
            <person name="Vieira S."/>
            <person name="Bunk B."/>
            <person name="Riedel T."/>
            <person name="Sproeer C."/>
            <person name="Overmann J."/>
        </authorList>
    </citation>
    <scope>NUCLEOTIDE SEQUENCE [LARGE SCALE GENOMIC DNA]</scope>
    <source>
        <strain evidence="6">DSM 100886 HEG_-6_39</strain>
    </source>
</reference>
<sequence>MSVGEQISADPACRRVLDQLVALVRVWTPAEGVIYVNRAWRDLTGTTLEDNLGEGWLRAVHAEDRARLLLAFGSTTGAAHADYRLTTHEGQTVAVRDTPTPWVDEHSDGIVEVVHTITTKDIASGSVQTMSRWAHELRGPLNAILGWSDLLGSGESDLEVMQRGLKAIANNARQQALIIKRMSD</sequence>
<dbReference type="NCBIfam" id="TIGR00229">
    <property type="entry name" value="sensory_box"/>
    <property type="match status" value="1"/>
</dbReference>
<dbReference type="Proteomes" id="UP000076079">
    <property type="component" value="Chromosome"/>
</dbReference>
<accession>A0A143PPB0</accession>
<dbReference type="AlphaFoldDB" id="A0A143PPB0"/>
<dbReference type="Pfam" id="PF00512">
    <property type="entry name" value="HisKA"/>
    <property type="match status" value="1"/>
</dbReference>
<dbReference type="EMBL" id="CP015136">
    <property type="protein sequence ID" value="AMY10537.1"/>
    <property type="molecule type" value="Genomic_DNA"/>
</dbReference>
<dbReference type="RefSeq" id="WP_110172167.1">
    <property type="nucleotide sequence ID" value="NZ_CP015136.1"/>
</dbReference>
<dbReference type="GO" id="GO:0000155">
    <property type="term" value="F:phosphorelay sensor kinase activity"/>
    <property type="evidence" value="ECO:0007669"/>
    <property type="project" value="InterPro"/>
</dbReference>
<protein>
    <recommendedName>
        <fullName evidence="2">histidine kinase</fullName>
        <ecNumber evidence="2">2.7.13.3</ecNumber>
    </recommendedName>
</protein>
<dbReference type="EC" id="2.7.13.3" evidence="2"/>
<organism evidence="5 6">
    <name type="scientific">Luteitalea pratensis</name>
    <dbReference type="NCBI Taxonomy" id="1855912"/>
    <lineage>
        <taxon>Bacteria</taxon>
        <taxon>Pseudomonadati</taxon>
        <taxon>Acidobacteriota</taxon>
        <taxon>Vicinamibacteria</taxon>
        <taxon>Vicinamibacterales</taxon>
        <taxon>Vicinamibacteraceae</taxon>
        <taxon>Luteitalea</taxon>
    </lineage>
</organism>
<name>A0A143PPB0_LUTPR</name>
<dbReference type="SUPFAM" id="SSF47384">
    <property type="entry name" value="Homodimeric domain of signal transducing histidine kinase"/>
    <property type="match status" value="1"/>
</dbReference>
<evidence type="ECO:0000313" key="6">
    <source>
        <dbReference type="Proteomes" id="UP000076079"/>
    </source>
</evidence>
<dbReference type="InterPro" id="IPR013655">
    <property type="entry name" value="PAS_fold_3"/>
</dbReference>
<dbReference type="InterPro" id="IPR003661">
    <property type="entry name" value="HisK_dim/P_dom"/>
</dbReference>
<dbReference type="CDD" id="cd00130">
    <property type="entry name" value="PAS"/>
    <property type="match status" value="1"/>
</dbReference>
<reference evidence="5 6" key="1">
    <citation type="journal article" date="2016" name="Genome Announc.">
        <title>First Complete Genome Sequence of a Subdivision 6 Acidobacterium Strain.</title>
        <authorList>
            <person name="Huang S."/>
            <person name="Vieira S."/>
            <person name="Bunk B."/>
            <person name="Riedel T."/>
            <person name="Sproer C."/>
            <person name="Overmann J."/>
        </authorList>
    </citation>
    <scope>NUCLEOTIDE SEQUENCE [LARGE SCALE GENOMIC DNA]</scope>
    <source>
        <strain evidence="6">DSM 100886 HEG_-6_39</strain>
    </source>
</reference>
<dbReference type="OrthoDB" id="9766459at2"/>
<dbReference type="SUPFAM" id="SSF55785">
    <property type="entry name" value="PYP-like sensor domain (PAS domain)"/>
    <property type="match status" value="1"/>
</dbReference>
<evidence type="ECO:0000259" key="3">
    <source>
        <dbReference type="Pfam" id="PF00512"/>
    </source>
</evidence>
<gene>
    <name evidence="5" type="ORF">LuPra_03773</name>
</gene>